<reference evidence="1" key="1">
    <citation type="journal article" date="2021" name="bioRxiv">
        <title>Whole Genome Assembly and Annotation of Northern Wild Rice, Zizania palustris L., Supports a Whole Genome Duplication in the Zizania Genus.</title>
        <authorList>
            <person name="Haas M."/>
            <person name="Kono T."/>
            <person name="Macchietto M."/>
            <person name="Millas R."/>
            <person name="McGilp L."/>
            <person name="Shao M."/>
            <person name="Duquette J."/>
            <person name="Hirsch C.N."/>
            <person name="Kimball J."/>
        </authorList>
    </citation>
    <scope>NUCLEOTIDE SEQUENCE</scope>
    <source>
        <tissue evidence="1">Fresh leaf tissue</tissue>
    </source>
</reference>
<sequence length="116" mass="12319">MVPVRWLRVYGSWPATSGDGKVVRLIGGECVPVVFSEDGGVAGVGEVTAVTTRTTARQMADYGNGELRLEAAQSGGTKRSVGTLIMRGLRDCEDQTRRLEGCLYRVSSSEGGGRVP</sequence>
<dbReference type="AlphaFoldDB" id="A0A8J5WVI6"/>
<accession>A0A8J5WVI6</accession>
<protein>
    <submittedName>
        <fullName evidence="1">Uncharacterized protein</fullName>
    </submittedName>
</protein>
<gene>
    <name evidence="1" type="ORF">GUJ93_ZPchr0012g21050</name>
</gene>
<name>A0A8J5WVI6_ZIZPA</name>
<comment type="caution">
    <text evidence="1">The sequence shown here is derived from an EMBL/GenBank/DDBJ whole genome shotgun (WGS) entry which is preliminary data.</text>
</comment>
<keyword evidence="2" id="KW-1185">Reference proteome</keyword>
<organism evidence="1 2">
    <name type="scientific">Zizania palustris</name>
    <name type="common">Northern wild rice</name>
    <dbReference type="NCBI Taxonomy" id="103762"/>
    <lineage>
        <taxon>Eukaryota</taxon>
        <taxon>Viridiplantae</taxon>
        <taxon>Streptophyta</taxon>
        <taxon>Embryophyta</taxon>
        <taxon>Tracheophyta</taxon>
        <taxon>Spermatophyta</taxon>
        <taxon>Magnoliopsida</taxon>
        <taxon>Liliopsida</taxon>
        <taxon>Poales</taxon>
        <taxon>Poaceae</taxon>
        <taxon>BOP clade</taxon>
        <taxon>Oryzoideae</taxon>
        <taxon>Oryzeae</taxon>
        <taxon>Zizaniinae</taxon>
        <taxon>Zizania</taxon>
    </lineage>
</organism>
<proteinExistence type="predicted"/>
<dbReference type="Proteomes" id="UP000729402">
    <property type="component" value="Unassembled WGS sequence"/>
</dbReference>
<reference evidence="1" key="2">
    <citation type="submission" date="2021-02" db="EMBL/GenBank/DDBJ databases">
        <authorList>
            <person name="Kimball J.A."/>
            <person name="Haas M.W."/>
            <person name="Macchietto M."/>
            <person name="Kono T."/>
            <person name="Duquette J."/>
            <person name="Shao M."/>
        </authorList>
    </citation>
    <scope>NUCLEOTIDE SEQUENCE</scope>
    <source>
        <tissue evidence="1">Fresh leaf tissue</tissue>
    </source>
</reference>
<evidence type="ECO:0000313" key="2">
    <source>
        <dbReference type="Proteomes" id="UP000729402"/>
    </source>
</evidence>
<evidence type="ECO:0000313" key="1">
    <source>
        <dbReference type="EMBL" id="KAG8095584.1"/>
    </source>
</evidence>
<dbReference type="EMBL" id="JAAALK010000080">
    <property type="protein sequence ID" value="KAG8095584.1"/>
    <property type="molecule type" value="Genomic_DNA"/>
</dbReference>